<dbReference type="CDD" id="cd17089">
    <property type="entry name" value="FERM_F0_TLN"/>
    <property type="match status" value="1"/>
</dbReference>
<dbReference type="Gene3D" id="1.20.1410.10">
    <property type="entry name" value="I/LWEQ domain"/>
    <property type="match status" value="1"/>
</dbReference>
<feature type="compositionally biased region" description="Polar residues" evidence="5">
    <location>
        <begin position="2917"/>
        <end position="2931"/>
    </location>
</feature>
<dbReference type="SUPFAM" id="SSF109885">
    <property type="entry name" value="I/LWEQ domain"/>
    <property type="match status" value="2"/>
</dbReference>
<dbReference type="CDD" id="cd17090">
    <property type="entry name" value="FERM_F1_TLN"/>
    <property type="match status" value="1"/>
</dbReference>
<dbReference type="PROSITE" id="PS50057">
    <property type="entry name" value="FERM_3"/>
    <property type="match status" value="1"/>
</dbReference>
<feature type="compositionally biased region" description="Polar residues" evidence="5">
    <location>
        <begin position="2634"/>
        <end position="2644"/>
    </location>
</feature>
<dbReference type="InterPro" id="IPR036476">
    <property type="entry name" value="Talin_cent_sf"/>
</dbReference>
<dbReference type="Pfam" id="PF21692">
    <property type="entry name" value="Talin_R4"/>
    <property type="match status" value="1"/>
</dbReference>
<dbReference type="GO" id="GO:0005200">
    <property type="term" value="F:structural constituent of cytoskeleton"/>
    <property type="evidence" value="ECO:0007669"/>
    <property type="project" value="InterPro"/>
</dbReference>
<keyword evidence="3" id="KW-0206">Cytoskeleton</keyword>
<protein>
    <recommendedName>
        <fullName evidence="10">Talin</fullName>
    </recommendedName>
</protein>
<dbReference type="EMBL" id="CAXLJL010000489">
    <property type="protein sequence ID" value="CAL5138356.1"/>
    <property type="molecule type" value="Genomic_DNA"/>
</dbReference>
<dbReference type="GO" id="GO:0001726">
    <property type="term" value="C:ruffle"/>
    <property type="evidence" value="ECO:0007669"/>
    <property type="project" value="InterPro"/>
</dbReference>
<dbReference type="InterPro" id="IPR035964">
    <property type="entry name" value="I/LWEQ_dom_sf"/>
</dbReference>
<dbReference type="PROSITE" id="PS00018">
    <property type="entry name" value="EF_HAND_1"/>
    <property type="match status" value="1"/>
</dbReference>
<feature type="compositionally biased region" description="Polar residues" evidence="5">
    <location>
        <begin position="1468"/>
        <end position="1477"/>
    </location>
</feature>
<comment type="subcellular location">
    <subcellularLocation>
        <location evidence="1">Cytoplasm</location>
        <location evidence="1">Cytoskeleton</location>
    </subcellularLocation>
</comment>
<dbReference type="InterPro" id="IPR014352">
    <property type="entry name" value="FERM/acyl-CoA-bd_prot_sf"/>
</dbReference>
<feature type="region of interest" description="Disordered" evidence="5">
    <location>
        <begin position="1457"/>
        <end position="1485"/>
    </location>
</feature>
<feature type="compositionally biased region" description="Polar residues" evidence="5">
    <location>
        <begin position="2699"/>
        <end position="2713"/>
    </location>
</feature>
<dbReference type="Pfam" id="PF02174">
    <property type="entry name" value="IRS"/>
    <property type="match status" value="1"/>
</dbReference>
<evidence type="ECO:0000256" key="3">
    <source>
        <dbReference type="ARBA" id="ARBA00023212"/>
    </source>
</evidence>
<feature type="compositionally biased region" description="Basic and acidic residues" evidence="5">
    <location>
        <begin position="1634"/>
        <end position="1644"/>
    </location>
</feature>
<dbReference type="PANTHER" id="PTHR19981">
    <property type="entry name" value="TALIN"/>
    <property type="match status" value="1"/>
</dbReference>
<dbReference type="SMART" id="SM01244">
    <property type="entry name" value="IRS"/>
    <property type="match status" value="1"/>
</dbReference>
<feature type="coiled-coil region" evidence="4">
    <location>
        <begin position="2034"/>
        <end position="2061"/>
    </location>
</feature>
<feature type="region of interest" description="Disordered" evidence="5">
    <location>
        <begin position="2552"/>
        <end position="2573"/>
    </location>
</feature>
<dbReference type="CDD" id="cd10569">
    <property type="entry name" value="FERM_C_Talin"/>
    <property type="match status" value="1"/>
</dbReference>
<feature type="compositionally biased region" description="Low complexity" evidence="5">
    <location>
        <begin position="2372"/>
        <end position="2387"/>
    </location>
</feature>
<dbReference type="Pfam" id="PF09141">
    <property type="entry name" value="Talin_middle"/>
    <property type="match status" value="1"/>
</dbReference>
<accession>A0AAV2TQS7</accession>
<feature type="coiled-coil region" evidence="4">
    <location>
        <begin position="3130"/>
        <end position="3157"/>
    </location>
</feature>
<dbReference type="InterPro" id="IPR019749">
    <property type="entry name" value="Band_41_domain"/>
</dbReference>
<dbReference type="GO" id="GO:0005886">
    <property type="term" value="C:plasma membrane"/>
    <property type="evidence" value="ECO:0007669"/>
    <property type="project" value="TreeGrafter"/>
</dbReference>
<dbReference type="GO" id="GO:0005737">
    <property type="term" value="C:cytoplasm"/>
    <property type="evidence" value="ECO:0007669"/>
    <property type="project" value="TreeGrafter"/>
</dbReference>
<keyword evidence="4" id="KW-0175">Coiled coil</keyword>
<feature type="region of interest" description="Disordered" evidence="5">
    <location>
        <begin position="670"/>
        <end position="694"/>
    </location>
</feature>
<comment type="caution">
    <text evidence="8">The sequence shown here is derived from an EMBL/GenBank/DDBJ whole genome shotgun (WGS) entry which is preliminary data.</text>
</comment>
<dbReference type="InterPro" id="IPR011993">
    <property type="entry name" value="PH-like_dom_sf"/>
</dbReference>
<feature type="region of interest" description="Disordered" evidence="5">
    <location>
        <begin position="2900"/>
        <end position="2935"/>
    </location>
</feature>
<feature type="compositionally biased region" description="Polar residues" evidence="5">
    <location>
        <begin position="1656"/>
        <end position="1666"/>
    </location>
</feature>
<dbReference type="GO" id="GO:0030036">
    <property type="term" value="P:actin cytoskeleton organization"/>
    <property type="evidence" value="ECO:0007669"/>
    <property type="project" value="TreeGrafter"/>
</dbReference>
<sequence>MSCSSLVICFPESGNRYSMQFSRDITISDLCSEIRSRISEANVGNASTYGIFVPDPDPKHSFWLDSSRMLSYYHFHDQFEVEYRCKLRFLVVRTMDGTKKTLQVDDSKTIAELMDTICSKIGITNYEEYSLIRPLDEEEKMRTLTLRKAKSLAKDQEKLEKMKQRLHTDDELNWLAPGKTLRQHGVEESDVLFLRRKYFFSDQNVDTRDPVQLNLLFVQLKEAILNGTHPISLDQAMDLAALQCQAEIGVFTPEKAKHNPIDLKEHLPKEYAKVKGVEKRIQERHKKLGDFDEREAKLRYVQLCRSLPTYGITFFLIKEKLKGKNKLVPRLFGVSKESIMRVDEKTKEILETWPLTHIRRWAAGPNLFTLDFGQYSPDGNYAMQTTEGEQIGQLISGYIDIILRRQRSRQAALNDGDEENMIVEDNVAPSRANVIANISATLPRGQRAEEANLSQTGVLRTASSRGNFTEGHLATRGEVVEQQNTGGMHVGSGRIVNRNGITNTGLNGDGHQGFQMIDLGQPKRALLSRIDFGLRTIQEAAEELEKPVYSDDEAVHGDDMATRRWRSETLEQARTGILSHLGAMTMATGQLVSCLQPPSTNQGAEDGRIEFDYTTMDASLASIGMNVQGLMQYIRLYDQVDSAEGTERAINLRVAAQTLSDAFLELMRATVPTSPKGEQDKGSSISESSGSLAEFKSGPDRVALLEAASRVGDASRQLLHLISEPAAQRVQSSETAESNGETQVTTQQITASLVDWEARDKLLSATKTVANQMAKLVKTAKMGAMAVGQEATDLNANGNLTEQEMEAVQILRGTQSSLIHSATVAGKTASRLVTCAKVVVCTMEQPESQEQLIRTAKEVGTAANSVTDSVDELIRCSEVISGSNSLAHESHLHLGDDLNDAVLAVHTGLDGLVNCLRSTSIQAHQDPVVSTLFSVSSQLPASVGDGVALVGKATALASAASKLMADLRTEGSRNQCQTGLSSADAERRAQVLQEQIEHLIAVAQECANGNAQSLPHQQNVVAAAQQLVLAAHATAAPIIRARLTQGLEFATRLTAFNVGPLVTVGGEAVRICQGNTYKLATDLEQLQKRVMPQVSLSCSEARGEPYNTKKQANLLAASQNLMQCLEDLLRSTDAVVPTLSDTGIQNALTGAARNTQACLTDLRLCYTNSEQLLSTEPPKLELESATASTNQANKLENSAEWSAACQKLNTSLETLDNELRTSGPRLLPNETLDSVCARLWEAVTKFNRSYPKTESDCHQDLIAGHSSPTGVPVLITRILNSGNKSNSKDKFESLKTTLNELVERLEPVVHGIRGLAAFFTASANAQSVDPDLARVFLVSHGVAAQRQSSISTCSSAFETVDPALLVDPSQEQPPQTTADMMRQHLLSIGQSCVADASQLISWAAEHCSFDPNAADTNQAAVIADQLTTSVNAVLGYVPGEVILRRLHALLEETAHLVQSEPSADPANPNRSVNNGQSGPALRLFNEPSSPDMYKKLASKARRLAKICWDSNARLAEKSRQSVRATDNGKAVGGDSDLIRLAHIADSLTGSLADVIRSTGGRVDRTDPVGRLLTELPAVGTPVASGLRYSMRTVGSSGLTSGTVEYDQPIPDIPLSQAIMQLRDWAVEMSLQAEAKVKDSTKSPSEKGASSIWPGSPNETETMSQMRGQCDASIRRLTTLLHQSSFSNQTDSTGQTPSSPTVRAIRVPVNTQTYAECLDSVLQINQEIKGYMDSIPPAASKRNADAFIDSVKAVAHSTCQLLQVTNQAAYLVSAAHPSSKPGRAGRLAGSDQLITLHDHIAAIRKGSGELSQCDLQATPDGLPSLEILNIANNLAQRATQLCQSTRPLLSDCKNSAEKKTLAESLERVARSAAAVFNLVKSARSAQNTDSPALFSELKHWAAQLEETVDQYSEFLLRVAGGSPSQLAEEALISQIPILDSGQTVAKHGCHVLENSQRLVTTDKEAYTKASDQFAESRHAFNASVTQLADLLQQLTPGVSICENVQTEVTNLLTDLDNAAVTITSGGATRSNNSAIGQIENSLNLVRSSLQQLEQQSAEAVDNCLGGHWELMSHNIHCAGTYLPNLVKECARSASCLSRASEQTGLLNHARTVLEAFQQLAEQLCVHVQERVQPHPGRSETEESTIPEYKEQVEQACKDLLSFVDVIAKEQGGLNWHVKSINAACAKLDDALSVSNGASVQDENAEPSCLPASFVQLHTRLGHQSRALADAAIRLTQLSAGHLVEHREQGEETSAVTSSVASLSQQFIQMTETVQAMASVLRTQTHADTGFNLAHKLCQITQAVGASCSDLIRAPLQSGQFNVFITRLNDLKAVLQSCARGADACATAAASIGRLVADLDTAALFARAGTLFESGSSSSPPSSPHSSSPLAQRQHAFQSAQEDAMKAAKGIVEDMRTLIKSSSADQDELAVSAQNCLLRATELAVAVKNVASRTAGIPLATGSTPDACIESQVQLLTSTRDVANGLVKLLNQGKAVAATCYAIEAWGDQKDENLSALLSSRQKALNETTVQVVDNMSTLSRSLRNLSSLLVLTKPPELPASPRSPTTPPSVPPKRISLLVPKSPDGSATTKANVRDGLKSTAAVLDQLEKRLQAWSVVNGSLKTPTSDEDMESEEQNALGQTTKPSQLVSAARDITQAAIKANAAAGSGKMPEIGLATDLVRRAAEELVRHLRGACHSALTAVQKSSQSDEVNTKSPGGEDESPGEEDSISPAGVEKSCSRAIAGAISTMSELKQLVEHMDASLDSGPSGPAVMQVALAMRRLRETVYEVVEGAMGMPGAKEETEEDRPKFAPPVSAKPRTVVLRDRASRNSAELRVSARNSTVLTGSKVQAEVEQSIAAANATAAEMGSSGLQNMLKDMAGEIEKNVHRICQLHSRHALKREASQRQAGLSSPKPEVASTSANGASNPSETTPEGGDNMDAVLLACQHVVHTTLSLMYWAAAAQRELVQQGRLKPVEIDQVGSSEFESQWAQGLISAARYVAAAANHLVESAQAMVAFRMSMIEQSDQDTSEMSANNPKPEALISAAQTTAACTAHLVVACVAKADPNSASCIGLRKSGAAVKRATEHLVQVVQAFSASGRSGLGTELTEAVGGASIEGLSSGVVSSMRQVIETKSNIAAKQKELERLHEQLKHIHQDQYKTHTS</sequence>
<dbReference type="InterPro" id="IPR002404">
    <property type="entry name" value="IRS_PTB"/>
</dbReference>
<dbReference type="PROSITE" id="PS50945">
    <property type="entry name" value="I_LWEQ"/>
    <property type="match status" value="1"/>
</dbReference>
<dbReference type="SUPFAM" id="SSF50729">
    <property type="entry name" value="PH domain-like"/>
    <property type="match status" value="1"/>
</dbReference>
<dbReference type="SUPFAM" id="SSF54236">
    <property type="entry name" value="Ubiquitin-like"/>
    <property type="match status" value="1"/>
</dbReference>
<dbReference type="Gene3D" id="1.20.1420.10">
    <property type="entry name" value="Talin, central domain"/>
    <property type="match status" value="4"/>
</dbReference>
<dbReference type="InterPro" id="IPR002558">
    <property type="entry name" value="ILWEQ_dom"/>
</dbReference>
<dbReference type="GO" id="GO:0003779">
    <property type="term" value="F:actin binding"/>
    <property type="evidence" value="ECO:0007669"/>
    <property type="project" value="InterPro"/>
</dbReference>
<dbReference type="Gene3D" id="3.10.20.90">
    <property type="entry name" value="Phosphatidylinositol 3-kinase Catalytic Subunit, Chain A, domain 1"/>
    <property type="match status" value="2"/>
</dbReference>
<dbReference type="Pfam" id="PF21865">
    <property type="entry name" value="TLN1-like_RS"/>
    <property type="match status" value="1"/>
</dbReference>
<feature type="region of interest" description="Disordered" evidence="5">
    <location>
        <begin position="2372"/>
        <end position="2394"/>
    </location>
</feature>
<dbReference type="CDD" id="cd14473">
    <property type="entry name" value="FERM_B-lobe"/>
    <property type="match status" value="1"/>
</dbReference>
<evidence type="ECO:0000313" key="9">
    <source>
        <dbReference type="Proteomes" id="UP001497525"/>
    </source>
</evidence>
<dbReference type="InterPro" id="IPR019748">
    <property type="entry name" value="FERM_central"/>
</dbReference>
<keyword evidence="2" id="KW-0963">Cytoplasm</keyword>
<dbReference type="InterPro" id="IPR019747">
    <property type="entry name" value="FERM_CS"/>
</dbReference>
<dbReference type="InterPro" id="IPR054060">
    <property type="entry name" value="TLN1-like_RS"/>
</dbReference>
<feature type="domain" description="FERM" evidence="6">
    <location>
        <begin position="88"/>
        <end position="406"/>
    </location>
</feature>
<evidence type="ECO:0000313" key="8">
    <source>
        <dbReference type="EMBL" id="CAL5138356.1"/>
    </source>
</evidence>
<feature type="region of interest" description="Disordered" evidence="5">
    <location>
        <begin position="1634"/>
        <end position="1666"/>
    </location>
</feature>
<feature type="region of interest" description="Disordered" evidence="5">
    <location>
        <begin position="2698"/>
        <end position="2735"/>
    </location>
</feature>
<dbReference type="InterPro" id="IPR018247">
    <property type="entry name" value="EF_Hand_1_Ca_BS"/>
</dbReference>
<dbReference type="PANTHER" id="PTHR19981:SF1">
    <property type="entry name" value="RHEA, ISOFORM B"/>
    <property type="match status" value="1"/>
</dbReference>
<feature type="compositionally biased region" description="Acidic residues" evidence="5">
    <location>
        <begin position="2717"/>
        <end position="2727"/>
    </location>
</feature>
<dbReference type="Pfam" id="PF16511">
    <property type="entry name" value="FERM_f0"/>
    <property type="match status" value="1"/>
</dbReference>
<proteinExistence type="predicted"/>
<dbReference type="SUPFAM" id="SSF47031">
    <property type="entry name" value="Second domain of FERM"/>
    <property type="match status" value="1"/>
</dbReference>
<dbReference type="InterPro" id="IPR029071">
    <property type="entry name" value="Ubiquitin-like_domsf"/>
</dbReference>
<dbReference type="InterPro" id="IPR000299">
    <property type="entry name" value="FERM_domain"/>
</dbReference>
<dbReference type="SUPFAM" id="SSF109880">
    <property type="entry name" value="A middle domain of Talin 1"/>
    <property type="match status" value="1"/>
</dbReference>
<dbReference type="InterPro" id="IPR049108">
    <property type="entry name" value="Talin_R4"/>
</dbReference>
<evidence type="ECO:0000256" key="5">
    <source>
        <dbReference type="SAM" id="MobiDB-lite"/>
    </source>
</evidence>
<dbReference type="InterPro" id="IPR035963">
    <property type="entry name" value="FERM_2"/>
</dbReference>
<name>A0AAV2TQS7_CALDB</name>
<dbReference type="PROSITE" id="PS00661">
    <property type="entry name" value="FERM_2"/>
    <property type="match status" value="1"/>
</dbReference>
<dbReference type="FunFam" id="2.30.29.30:FF:000028">
    <property type="entry name" value="Talin 2"/>
    <property type="match status" value="1"/>
</dbReference>
<evidence type="ECO:0008006" key="10">
    <source>
        <dbReference type="Google" id="ProtNLM"/>
    </source>
</evidence>
<feature type="domain" description="I/LWEQ" evidence="7">
    <location>
        <begin position="2886"/>
        <end position="3162"/>
    </location>
</feature>
<organism evidence="8 9">
    <name type="scientific">Calicophoron daubneyi</name>
    <name type="common">Rumen fluke</name>
    <name type="synonym">Paramphistomum daubneyi</name>
    <dbReference type="NCBI Taxonomy" id="300641"/>
    <lineage>
        <taxon>Eukaryota</taxon>
        <taxon>Metazoa</taxon>
        <taxon>Spiralia</taxon>
        <taxon>Lophotrochozoa</taxon>
        <taxon>Platyhelminthes</taxon>
        <taxon>Trematoda</taxon>
        <taxon>Digenea</taxon>
        <taxon>Plagiorchiida</taxon>
        <taxon>Pronocephalata</taxon>
        <taxon>Paramphistomoidea</taxon>
        <taxon>Paramphistomidae</taxon>
        <taxon>Calicophoron</taxon>
    </lineage>
</organism>
<dbReference type="SMART" id="SM00295">
    <property type="entry name" value="B41"/>
    <property type="match status" value="1"/>
</dbReference>
<feature type="compositionally biased region" description="Low complexity" evidence="5">
    <location>
        <begin position="682"/>
        <end position="691"/>
    </location>
</feature>
<dbReference type="InterPro" id="IPR015224">
    <property type="entry name" value="Talin_cent"/>
</dbReference>
<dbReference type="Gene3D" id="1.20.80.10">
    <property type="match status" value="1"/>
</dbReference>
<evidence type="ECO:0000259" key="7">
    <source>
        <dbReference type="PROSITE" id="PS50945"/>
    </source>
</evidence>
<dbReference type="Gene3D" id="2.30.29.30">
    <property type="entry name" value="Pleckstrin-homology domain (PH domain)/Phosphotyrosine-binding domain (PTB)"/>
    <property type="match status" value="1"/>
</dbReference>
<gene>
    <name evidence="8" type="ORF">CDAUBV1_LOCUS12947</name>
</gene>
<dbReference type="GO" id="GO:0005178">
    <property type="term" value="F:integrin binding"/>
    <property type="evidence" value="ECO:0007669"/>
    <property type="project" value="TreeGrafter"/>
</dbReference>
<evidence type="ECO:0000256" key="2">
    <source>
        <dbReference type="ARBA" id="ARBA00022490"/>
    </source>
</evidence>
<evidence type="ECO:0000256" key="4">
    <source>
        <dbReference type="SAM" id="Coils"/>
    </source>
</evidence>
<dbReference type="GO" id="GO:0098609">
    <property type="term" value="P:cell-cell adhesion"/>
    <property type="evidence" value="ECO:0007669"/>
    <property type="project" value="TreeGrafter"/>
</dbReference>
<evidence type="ECO:0000259" key="6">
    <source>
        <dbReference type="PROSITE" id="PS50057"/>
    </source>
</evidence>
<dbReference type="FunFam" id="1.20.80.10:FF:000007">
    <property type="entry name" value="Talin 2"/>
    <property type="match status" value="1"/>
</dbReference>
<dbReference type="Gene3D" id="1.20.120.230">
    <property type="entry name" value="Alpha-catenin/vinculin-like"/>
    <property type="match status" value="3"/>
</dbReference>
<dbReference type="InterPro" id="IPR032425">
    <property type="entry name" value="FERM_f0"/>
</dbReference>
<dbReference type="GO" id="GO:0005925">
    <property type="term" value="C:focal adhesion"/>
    <property type="evidence" value="ECO:0007669"/>
    <property type="project" value="InterPro"/>
</dbReference>
<dbReference type="Pfam" id="PF01608">
    <property type="entry name" value="I_LWEQ"/>
    <property type="match status" value="1"/>
</dbReference>
<feature type="region of interest" description="Disordered" evidence="5">
    <location>
        <begin position="2620"/>
        <end position="2644"/>
    </location>
</feature>
<reference evidence="8" key="1">
    <citation type="submission" date="2024-06" db="EMBL/GenBank/DDBJ databases">
        <authorList>
            <person name="Liu X."/>
            <person name="Lenzi L."/>
            <person name="Haldenby T S."/>
            <person name="Uol C."/>
        </authorList>
    </citation>
    <scope>NUCLEOTIDE SEQUENCE</scope>
</reference>
<dbReference type="SMART" id="SM00307">
    <property type="entry name" value="ILWEQ"/>
    <property type="match status" value="1"/>
</dbReference>
<dbReference type="GO" id="GO:0005856">
    <property type="term" value="C:cytoskeleton"/>
    <property type="evidence" value="ECO:0007669"/>
    <property type="project" value="UniProtKB-SubCell"/>
</dbReference>
<evidence type="ECO:0000256" key="1">
    <source>
        <dbReference type="ARBA" id="ARBA00004245"/>
    </source>
</evidence>
<dbReference type="Proteomes" id="UP001497525">
    <property type="component" value="Unassembled WGS sequence"/>
</dbReference>